<evidence type="ECO:0000313" key="3">
    <source>
        <dbReference type="Proteomes" id="UP000641588"/>
    </source>
</evidence>
<gene>
    <name evidence="2" type="ORF">GC093_15085</name>
</gene>
<reference evidence="2" key="1">
    <citation type="submission" date="2019-10" db="EMBL/GenBank/DDBJ databases">
        <title>Description of Paenibacillus glebae sp. nov.</title>
        <authorList>
            <person name="Carlier A."/>
            <person name="Qi S."/>
        </authorList>
    </citation>
    <scope>NUCLEOTIDE SEQUENCE</scope>
    <source>
        <strain evidence="2">LMG 31456</strain>
    </source>
</reference>
<dbReference type="Gene3D" id="3.30.70.100">
    <property type="match status" value="1"/>
</dbReference>
<dbReference type="Pfam" id="PF03992">
    <property type="entry name" value="ABM"/>
    <property type="match status" value="1"/>
</dbReference>
<dbReference type="SUPFAM" id="SSF54909">
    <property type="entry name" value="Dimeric alpha+beta barrel"/>
    <property type="match status" value="1"/>
</dbReference>
<dbReference type="EMBL" id="WHOD01000056">
    <property type="protein sequence ID" value="NOU94532.1"/>
    <property type="molecule type" value="Genomic_DNA"/>
</dbReference>
<dbReference type="InterPro" id="IPR050404">
    <property type="entry name" value="Heme-degrading_MO"/>
</dbReference>
<evidence type="ECO:0000259" key="1">
    <source>
        <dbReference type="PROSITE" id="PS51725"/>
    </source>
</evidence>
<organism evidence="2 3">
    <name type="scientific">Paenibacillus foliorum</name>
    <dbReference type="NCBI Taxonomy" id="2654974"/>
    <lineage>
        <taxon>Bacteria</taxon>
        <taxon>Bacillati</taxon>
        <taxon>Bacillota</taxon>
        <taxon>Bacilli</taxon>
        <taxon>Bacillales</taxon>
        <taxon>Paenibacillaceae</taxon>
        <taxon>Paenibacillus</taxon>
    </lineage>
</organism>
<dbReference type="AlphaFoldDB" id="A0A972GVF1"/>
<protein>
    <submittedName>
        <fullName evidence="2">Heme oxygenase</fullName>
    </submittedName>
</protein>
<keyword evidence="3" id="KW-1185">Reference proteome</keyword>
<dbReference type="InterPro" id="IPR011008">
    <property type="entry name" value="Dimeric_a/b-barrel"/>
</dbReference>
<dbReference type="NCBIfam" id="NF009839">
    <property type="entry name" value="PRK13314.1"/>
    <property type="match status" value="1"/>
</dbReference>
<dbReference type="PANTHER" id="PTHR34474:SF4">
    <property type="entry name" value="HEME OXYGENASE (STAPHYLOBILIN-PRODUCING) 1"/>
    <property type="match status" value="1"/>
</dbReference>
<dbReference type="PROSITE" id="PS51725">
    <property type="entry name" value="ABM"/>
    <property type="match status" value="1"/>
</dbReference>
<dbReference type="InterPro" id="IPR007138">
    <property type="entry name" value="ABM_dom"/>
</dbReference>
<name>A0A972GVF1_9BACL</name>
<dbReference type="PANTHER" id="PTHR34474">
    <property type="entry name" value="SIGNAL TRANSDUCTION PROTEIN TRAP"/>
    <property type="match status" value="1"/>
</dbReference>
<dbReference type="Proteomes" id="UP000641588">
    <property type="component" value="Unassembled WGS sequence"/>
</dbReference>
<accession>A0A972GVF1</accession>
<evidence type="ECO:0000313" key="2">
    <source>
        <dbReference type="EMBL" id="NOU94532.1"/>
    </source>
</evidence>
<sequence>MIIITNTSQITKGNAHKLIERFDKVGKVEYMEGFLGLEVLLTENTREHDEVTVVTRWEEKENFQAWTRSDAFKESHAHGREIPEYIVSNKISFYEVKIVRQPIAAGQDKPA</sequence>
<proteinExistence type="predicted"/>
<comment type="caution">
    <text evidence="2">The sequence shown here is derived from an EMBL/GenBank/DDBJ whole genome shotgun (WGS) entry which is preliminary data.</text>
</comment>
<dbReference type="RefSeq" id="WP_171652743.1">
    <property type="nucleotide sequence ID" value="NZ_WHOD01000056.1"/>
</dbReference>
<feature type="domain" description="ABM" evidence="1">
    <location>
        <begin position="2"/>
        <end position="91"/>
    </location>
</feature>